<proteinExistence type="inferred from homology"/>
<dbReference type="GO" id="GO:0005737">
    <property type="term" value="C:cytoplasm"/>
    <property type="evidence" value="ECO:0007669"/>
    <property type="project" value="InterPro"/>
</dbReference>
<dbReference type="Pfam" id="PF00221">
    <property type="entry name" value="Lyase_aromatic"/>
    <property type="match status" value="1"/>
</dbReference>
<dbReference type="PANTHER" id="PTHR10362">
    <property type="entry name" value="HISTIDINE AMMONIA-LYASE"/>
    <property type="match status" value="1"/>
</dbReference>
<dbReference type="InterPro" id="IPR023144">
    <property type="entry name" value="Phe_NH3-lyase_shielding_dom_sf"/>
</dbReference>
<dbReference type="EMBL" id="ML994670">
    <property type="protein sequence ID" value="KAF2179127.1"/>
    <property type="molecule type" value="Genomic_DNA"/>
</dbReference>
<dbReference type="PROSITE" id="PS00488">
    <property type="entry name" value="PAL_HISTIDASE"/>
    <property type="match status" value="1"/>
</dbReference>
<reference evidence="3" key="1">
    <citation type="journal article" date="2020" name="Stud. Mycol.">
        <title>101 Dothideomycetes genomes: a test case for predicting lifestyles and emergence of pathogens.</title>
        <authorList>
            <person name="Haridas S."/>
            <person name="Albert R."/>
            <person name="Binder M."/>
            <person name="Bloem J."/>
            <person name="Labutti K."/>
            <person name="Salamov A."/>
            <person name="Andreopoulos B."/>
            <person name="Baker S."/>
            <person name="Barry K."/>
            <person name="Bills G."/>
            <person name="Bluhm B."/>
            <person name="Cannon C."/>
            <person name="Castanera R."/>
            <person name="Culley D."/>
            <person name="Daum C."/>
            <person name="Ezra D."/>
            <person name="Gonzalez J."/>
            <person name="Henrissat B."/>
            <person name="Kuo A."/>
            <person name="Liang C."/>
            <person name="Lipzen A."/>
            <person name="Lutzoni F."/>
            <person name="Magnuson J."/>
            <person name="Mondo S."/>
            <person name="Nolan M."/>
            <person name="Ohm R."/>
            <person name="Pangilinan J."/>
            <person name="Park H.-J."/>
            <person name="Ramirez L."/>
            <person name="Alfaro M."/>
            <person name="Sun H."/>
            <person name="Tritt A."/>
            <person name="Yoshinaga Y."/>
            <person name="Zwiers L.-H."/>
            <person name="Turgeon B."/>
            <person name="Goodwin S."/>
            <person name="Spatafora J."/>
            <person name="Crous P."/>
            <person name="Grigoriev I."/>
        </authorList>
    </citation>
    <scope>NUCLEOTIDE SEQUENCE</scope>
    <source>
        <strain evidence="3">CBS 207.26</strain>
    </source>
</reference>
<dbReference type="InterPro" id="IPR022313">
    <property type="entry name" value="Phe/His_NH3-lyase_AS"/>
</dbReference>
<dbReference type="GO" id="GO:0016841">
    <property type="term" value="F:ammonia-lyase activity"/>
    <property type="evidence" value="ECO:0007669"/>
    <property type="project" value="InterPro"/>
</dbReference>
<keyword evidence="4" id="KW-1185">Reference proteome</keyword>
<organism evidence="3 4">
    <name type="scientific">Zopfia rhizophila CBS 207.26</name>
    <dbReference type="NCBI Taxonomy" id="1314779"/>
    <lineage>
        <taxon>Eukaryota</taxon>
        <taxon>Fungi</taxon>
        <taxon>Dikarya</taxon>
        <taxon>Ascomycota</taxon>
        <taxon>Pezizomycotina</taxon>
        <taxon>Dothideomycetes</taxon>
        <taxon>Dothideomycetes incertae sedis</taxon>
        <taxon>Zopfiaceae</taxon>
        <taxon>Zopfia</taxon>
    </lineage>
</organism>
<dbReference type="Gene3D" id="1.10.274.20">
    <property type="entry name" value="Phenylalanine ammonia-lyase 1, domain 3"/>
    <property type="match status" value="1"/>
</dbReference>
<sequence length="720" mass="78797">MNSLRQLPQFHSDILLQEWKKLQLLLNKTSERVLLDGKQLELSEVVAVARYHSSTGFDPQAYENLGGSLESLRSRLGDGEVIYGVNTGFGGTADVRNKHTQQLQRVLIRELHYGILSPGSRDPKIPQNASSALYRFDLSNEQLVESVHLPETWTRAAILIRLNSLLKGCSAVRTGTVDRMLDLLLADIIPIIPLRGTISASGDLSPLSYIGGAIQGKPSIRVHSKSGEVYADMAFARAGLNPVTLEAKEGLAIVNGTAISTAAAALALHDAHILAILSQIITAMSVEALAGTVESFDPFFSECRAHPGQIDAAKNIRSFLQGSQLVQINDGAGATLRQDRYSIRTAPQWIGPVLEDLLLAHQQVSIECNSATDNPLIEPGGKVLHGGNFQAKAVTAAMEKTRQGIQSLGRMQFSQCVEIINPATSFGLPPNLVAEDPSTSYIFKGTDICIAALQAELGFLSNPVNHVQTAELGNQSLNSLALISARYTHMSNDILSQIAATHLLALCQALDLRAMKIQFFEMFRPEFESILDRQYLARVTRVTDIDLQNTKDQLSEKLWLQLQKSFNSTVSMDARDRFPAISQSLRDTLLDDSTIHMLLEPLKAMENFCASLSSSLHDSWCLFRDAYISHGDASLLLGRAAKTMYGFVRRDLGIPLLCTNRLTTPAVEQNGYSGDESKVIGEAPTVGSYNATVYRALRDGTMTEVIMHILEEVKGQWSTE</sequence>
<keyword evidence="2 3" id="KW-0456">Lyase</keyword>
<dbReference type="Gene3D" id="1.10.275.10">
    <property type="entry name" value="Fumarase/aspartase (N-terminal domain)"/>
    <property type="match status" value="1"/>
</dbReference>
<dbReference type="SUPFAM" id="SSF48557">
    <property type="entry name" value="L-aspartase-like"/>
    <property type="match status" value="1"/>
</dbReference>
<dbReference type="InterPro" id="IPR001106">
    <property type="entry name" value="Aromatic_Lyase"/>
</dbReference>
<dbReference type="Proteomes" id="UP000800200">
    <property type="component" value="Unassembled WGS sequence"/>
</dbReference>
<name>A0A6A6DI09_9PEZI</name>
<dbReference type="InterPro" id="IPR008948">
    <property type="entry name" value="L-Aspartase-like"/>
</dbReference>
<protein>
    <submittedName>
        <fullName evidence="3">Phenylalanine ammonia-lyase</fullName>
    </submittedName>
</protein>
<dbReference type="OrthoDB" id="10051290at2759"/>
<evidence type="ECO:0000313" key="3">
    <source>
        <dbReference type="EMBL" id="KAF2179127.1"/>
    </source>
</evidence>
<accession>A0A6A6DI09</accession>
<dbReference type="NCBIfam" id="TIGR01226">
    <property type="entry name" value="phe_am_lyase"/>
    <property type="match status" value="1"/>
</dbReference>
<comment type="similarity">
    <text evidence="1 2">Belongs to the PAL/histidase family.</text>
</comment>
<gene>
    <name evidence="3" type="ORF">K469DRAFT_741791</name>
</gene>
<dbReference type="GO" id="GO:0006559">
    <property type="term" value="P:L-phenylalanine catabolic process"/>
    <property type="evidence" value="ECO:0007669"/>
    <property type="project" value="InterPro"/>
</dbReference>
<evidence type="ECO:0000256" key="2">
    <source>
        <dbReference type="RuleBase" id="RU003954"/>
    </source>
</evidence>
<dbReference type="AlphaFoldDB" id="A0A6A6DI09"/>
<dbReference type="InterPro" id="IPR005922">
    <property type="entry name" value="Phe_NH3-lyase"/>
</dbReference>
<evidence type="ECO:0000313" key="4">
    <source>
        <dbReference type="Proteomes" id="UP000800200"/>
    </source>
</evidence>
<dbReference type="InterPro" id="IPR024083">
    <property type="entry name" value="Fumarase/histidase_N"/>
</dbReference>
<evidence type="ECO:0000256" key="1">
    <source>
        <dbReference type="ARBA" id="ARBA00007238"/>
    </source>
</evidence>
<dbReference type="CDD" id="cd00332">
    <property type="entry name" value="PAL-HAL"/>
    <property type="match status" value="1"/>
</dbReference>
<dbReference type="Gene3D" id="1.20.200.10">
    <property type="entry name" value="Fumarase/aspartase (Central domain)"/>
    <property type="match status" value="1"/>
</dbReference>